<evidence type="ECO:0000313" key="1">
    <source>
        <dbReference type="EMBL" id="KKB55662.1"/>
    </source>
</evidence>
<comment type="caution">
    <text evidence="1">The sequence shown here is derived from an EMBL/GenBank/DDBJ whole genome shotgun (WGS) entry which is preliminary data.</text>
</comment>
<organism evidence="1 2">
    <name type="scientific">Parabacteroides gordonii MS-1 = DSM 23371</name>
    <dbReference type="NCBI Taxonomy" id="1203610"/>
    <lineage>
        <taxon>Bacteria</taxon>
        <taxon>Pseudomonadati</taxon>
        <taxon>Bacteroidota</taxon>
        <taxon>Bacteroidia</taxon>
        <taxon>Bacteroidales</taxon>
        <taxon>Tannerellaceae</taxon>
        <taxon>Parabacteroides</taxon>
    </lineage>
</organism>
<keyword evidence="2" id="KW-1185">Reference proteome</keyword>
<dbReference type="EMBL" id="AQHW01000015">
    <property type="protein sequence ID" value="KKB55662.1"/>
    <property type="molecule type" value="Genomic_DNA"/>
</dbReference>
<evidence type="ECO:0000313" key="2">
    <source>
        <dbReference type="Proteomes" id="UP000033035"/>
    </source>
</evidence>
<name>A0A0F5JDY6_9BACT</name>
<sequence>MLLLKGRKDAIKISVQENNFPHSFVSLNGMNSMAYNYRPYG</sequence>
<dbReference type="AlphaFoldDB" id="A0A0F5JDY6"/>
<dbReference type="Proteomes" id="UP000033035">
    <property type="component" value="Unassembled WGS sequence"/>
</dbReference>
<dbReference type="STRING" id="1203610.HMPREF1536_03134"/>
<protein>
    <submittedName>
        <fullName evidence="1">Uncharacterized protein</fullName>
    </submittedName>
</protein>
<reference evidence="1 2" key="1">
    <citation type="submission" date="2013-04" db="EMBL/GenBank/DDBJ databases">
        <title>The Genome Sequence of Parabacteroides gordonii DSM 23371.</title>
        <authorList>
            <consortium name="The Broad Institute Genomics Platform"/>
            <person name="Earl A."/>
            <person name="Ward D."/>
            <person name="Feldgarden M."/>
            <person name="Gevers D."/>
            <person name="Martens E."/>
            <person name="Sakamoto M."/>
            <person name="Benno Y."/>
            <person name="Suzuki N."/>
            <person name="Matsunaga N."/>
            <person name="Koshihara K."/>
            <person name="Seki M."/>
            <person name="Komiya H."/>
            <person name="Walker B."/>
            <person name="Young S."/>
            <person name="Zeng Q."/>
            <person name="Gargeya S."/>
            <person name="Fitzgerald M."/>
            <person name="Haas B."/>
            <person name="Abouelleil A."/>
            <person name="Allen A.W."/>
            <person name="Alvarado L."/>
            <person name="Arachchi H.M."/>
            <person name="Berlin A.M."/>
            <person name="Chapman S.B."/>
            <person name="Gainer-Dewar J."/>
            <person name="Goldberg J."/>
            <person name="Griggs A."/>
            <person name="Gujja S."/>
            <person name="Hansen M."/>
            <person name="Howarth C."/>
            <person name="Imamovic A."/>
            <person name="Ireland A."/>
            <person name="Larimer J."/>
            <person name="McCowan C."/>
            <person name="Murphy C."/>
            <person name="Pearson M."/>
            <person name="Poon T.W."/>
            <person name="Priest M."/>
            <person name="Roberts A."/>
            <person name="Saif S."/>
            <person name="Shea T."/>
            <person name="Sisk P."/>
            <person name="Sykes S."/>
            <person name="Wortman J."/>
            <person name="Nusbaum C."/>
            <person name="Birren B."/>
        </authorList>
    </citation>
    <scope>NUCLEOTIDE SEQUENCE [LARGE SCALE GENOMIC DNA]</scope>
    <source>
        <strain evidence="1 2">MS-1</strain>
    </source>
</reference>
<dbReference type="PATRIC" id="fig|1203610.3.peg.3200"/>
<gene>
    <name evidence="1" type="ORF">HMPREF1536_03134</name>
</gene>
<proteinExistence type="predicted"/>
<accession>A0A0F5JDY6</accession>
<dbReference type="HOGENOM" id="CLU_210364_0_0_10"/>